<evidence type="ECO:0000256" key="3">
    <source>
        <dbReference type="ARBA" id="ARBA00022845"/>
    </source>
</evidence>
<dbReference type="GO" id="GO:0006417">
    <property type="term" value="P:regulation of translation"/>
    <property type="evidence" value="ECO:0007669"/>
    <property type="project" value="UniProtKB-KW"/>
</dbReference>
<dbReference type="FunFam" id="3.30.760.10:FF:000007">
    <property type="entry name" value="Eukaryotic translation initiation factor 4E family member 3"/>
    <property type="match status" value="1"/>
</dbReference>
<dbReference type="GO" id="GO:0003743">
    <property type="term" value="F:translation initiation factor activity"/>
    <property type="evidence" value="ECO:0007669"/>
    <property type="project" value="UniProtKB-KW"/>
</dbReference>
<dbReference type="GO" id="GO:0000340">
    <property type="term" value="F:RNA 7-methylguanosine cap binding"/>
    <property type="evidence" value="ECO:0007669"/>
    <property type="project" value="TreeGrafter"/>
</dbReference>
<dbReference type="PANTHER" id="PTHR11960">
    <property type="entry name" value="EUKARYOTIC TRANSLATION INITIATION FACTOR 4E RELATED"/>
    <property type="match status" value="1"/>
</dbReference>
<protein>
    <submittedName>
        <fullName evidence="7">Uncharacterized protein</fullName>
    </submittedName>
</protein>
<evidence type="ECO:0000313" key="8">
    <source>
        <dbReference type="Proteomes" id="UP000014500"/>
    </source>
</evidence>
<name>T1IMS3_STRMM</name>
<evidence type="ECO:0000256" key="4">
    <source>
        <dbReference type="ARBA" id="ARBA00022884"/>
    </source>
</evidence>
<dbReference type="PhylomeDB" id="T1IMS3"/>
<keyword evidence="4 6" id="KW-0694">RNA-binding</keyword>
<dbReference type="EnsemblMetazoa" id="SMAR002286-RA">
    <property type="protein sequence ID" value="SMAR002286-PA"/>
    <property type="gene ID" value="SMAR002286"/>
</dbReference>
<sequence length="228" mass="25971">MRNSLIKHQPVLVVNMAAPTTEDLTLMENSQLTSPETSNIDDKEYTGVLLQTPWTFWIDQSIRGASAAEYEANMKKVYTVHTVQNFWSVYNNIPEVSKLSSRYSYHLMRGERRPLWEDACNRRGGTWRMKCPKQATLRVWRELLLAAIGEQFTDCVAPGDDVCGVSVSVRERDDLVQIWNICGSLAEKASVLSKVQELVPEIQFMAQFYKAHETHHAFEGDKGNLQSS</sequence>
<dbReference type="EMBL" id="JH431094">
    <property type="status" value="NOT_ANNOTATED_CDS"/>
    <property type="molecule type" value="Genomic_DNA"/>
</dbReference>
<dbReference type="OMA" id="LPLQYHW"/>
<dbReference type="InterPro" id="IPR001040">
    <property type="entry name" value="TIF_eIF_4E"/>
</dbReference>
<dbReference type="STRING" id="126957.T1IMS3"/>
<comment type="similarity">
    <text evidence="1 6">Belongs to the eukaryotic initiation factor 4E family.</text>
</comment>
<keyword evidence="8" id="KW-1185">Reference proteome</keyword>
<dbReference type="Proteomes" id="UP000014500">
    <property type="component" value="Unassembled WGS sequence"/>
</dbReference>
<reference evidence="8" key="1">
    <citation type="submission" date="2011-05" db="EMBL/GenBank/DDBJ databases">
        <authorList>
            <person name="Richards S.R."/>
            <person name="Qu J."/>
            <person name="Jiang H."/>
            <person name="Jhangiani S.N."/>
            <person name="Agravi P."/>
            <person name="Goodspeed R."/>
            <person name="Gross S."/>
            <person name="Mandapat C."/>
            <person name="Jackson L."/>
            <person name="Mathew T."/>
            <person name="Pu L."/>
            <person name="Thornton R."/>
            <person name="Saada N."/>
            <person name="Wilczek-Boney K.B."/>
            <person name="Lee S."/>
            <person name="Kovar C."/>
            <person name="Wu Y."/>
            <person name="Scherer S.E."/>
            <person name="Worley K.C."/>
            <person name="Muzny D.M."/>
            <person name="Gibbs R."/>
        </authorList>
    </citation>
    <scope>NUCLEOTIDE SEQUENCE</scope>
    <source>
        <strain evidence="8">Brora</strain>
    </source>
</reference>
<dbReference type="Pfam" id="PF01652">
    <property type="entry name" value="IF4E"/>
    <property type="match status" value="1"/>
</dbReference>
<reference evidence="7" key="2">
    <citation type="submission" date="2015-02" db="UniProtKB">
        <authorList>
            <consortium name="EnsemblMetazoa"/>
        </authorList>
    </citation>
    <scope>IDENTIFICATION</scope>
</reference>
<dbReference type="eggNOG" id="KOG1670">
    <property type="taxonomic scope" value="Eukaryota"/>
</dbReference>
<dbReference type="GO" id="GO:0016281">
    <property type="term" value="C:eukaryotic translation initiation factor 4F complex"/>
    <property type="evidence" value="ECO:0007669"/>
    <property type="project" value="TreeGrafter"/>
</dbReference>
<evidence type="ECO:0000256" key="2">
    <source>
        <dbReference type="ARBA" id="ARBA00022540"/>
    </source>
</evidence>
<keyword evidence="3" id="KW-0810">Translation regulation</keyword>
<evidence type="ECO:0000256" key="6">
    <source>
        <dbReference type="RuleBase" id="RU004374"/>
    </source>
</evidence>
<dbReference type="InterPro" id="IPR023398">
    <property type="entry name" value="TIF_eIF4e-like"/>
</dbReference>
<dbReference type="HOGENOM" id="CLU_043552_5_1_1"/>
<proteinExistence type="inferred from homology"/>
<organism evidence="7 8">
    <name type="scientific">Strigamia maritima</name>
    <name type="common">European centipede</name>
    <name type="synonym">Geophilus maritimus</name>
    <dbReference type="NCBI Taxonomy" id="126957"/>
    <lineage>
        <taxon>Eukaryota</taxon>
        <taxon>Metazoa</taxon>
        <taxon>Ecdysozoa</taxon>
        <taxon>Arthropoda</taxon>
        <taxon>Myriapoda</taxon>
        <taxon>Chilopoda</taxon>
        <taxon>Pleurostigmophora</taxon>
        <taxon>Geophilomorpha</taxon>
        <taxon>Linotaeniidae</taxon>
        <taxon>Strigamia</taxon>
    </lineage>
</organism>
<dbReference type="SUPFAM" id="SSF55418">
    <property type="entry name" value="eIF4e-like"/>
    <property type="match status" value="1"/>
</dbReference>
<evidence type="ECO:0000256" key="1">
    <source>
        <dbReference type="ARBA" id="ARBA00009860"/>
    </source>
</evidence>
<accession>T1IMS3</accession>
<dbReference type="AlphaFoldDB" id="T1IMS3"/>
<keyword evidence="2 6" id="KW-0396">Initiation factor</keyword>
<keyword evidence="5 6" id="KW-0648">Protein biosynthesis</keyword>
<dbReference type="PANTHER" id="PTHR11960:SF66">
    <property type="entry name" value="EUKARYOTIC TRANSLATION INITIATION FACTOR 4E TYPE 3"/>
    <property type="match status" value="1"/>
</dbReference>
<evidence type="ECO:0000256" key="5">
    <source>
        <dbReference type="ARBA" id="ARBA00022917"/>
    </source>
</evidence>
<dbReference type="Gene3D" id="3.30.760.10">
    <property type="entry name" value="RNA Cap, Translation Initiation Factor Eif4e"/>
    <property type="match status" value="1"/>
</dbReference>
<evidence type="ECO:0000313" key="7">
    <source>
        <dbReference type="EnsemblMetazoa" id="SMAR002286-PA"/>
    </source>
</evidence>